<reference evidence="7" key="1">
    <citation type="journal article" date="2014" name="Proc. Natl. Acad. Sci. U.S.A.">
        <title>Extensive sampling of basidiomycete genomes demonstrates inadequacy of the white-rot/brown-rot paradigm for wood decay fungi.</title>
        <authorList>
            <person name="Riley R."/>
            <person name="Salamov A.A."/>
            <person name="Brown D.W."/>
            <person name="Nagy L.G."/>
            <person name="Floudas D."/>
            <person name="Held B.W."/>
            <person name="Levasseur A."/>
            <person name="Lombard V."/>
            <person name="Morin E."/>
            <person name="Otillar R."/>
            <person name="Lindquist E.A."/>
            <person name="Sun H."/>
            <person name="LaButti K.M."/>
            <person name="Schmutz J."/>
            <person name="Jabbour D."/>
            <person name="Luo H."/>
            <person name="Baker S.E."/>
            <person name="Pisabarro A.G."/>
            <person name="Walton J.D."/>
            <person name="Blanchette R.A."/>
            <person name="Henrissat B."/>
            <person name="Martin F."/>
            <person name="Cullen D."/>
            <person name="Hibbett D.S."/>
            <person name="Grigoriev I.V."/>
        </authorList>
    </citation>
    <scope>NUCLEOTIDE SEQUENCE [LARGE SCALE GENOMIC DNA]</scope>
    <source>
        <strain evidence="7">FD-172 SS1</strain>
    </source>
</reference>
<organism evidence="6 7">
    <name type="scientific">Botryobasidium botryosum (strain FD-172 SS1)</name>
    <dbReference type="NCBI Taxonomy" id="930990"/>
    <lineage>
        <taxon>Eukaryota</taxon>
        <taxon>Fungi</taxon>
        <taxon>Dikarya</taxon>
        <taxon>Basidiomycota</taxon>
        <taxon>Agaricomycotina</taxon>
        <taxon>Agaricomycetes</taxon>
        <taxon>Cantharellales</taxon>
        <taxon>Botryobasidiaceae</taxon>
        <taxon>Botryobasidium</taxon>
    </lineage>
</organism>
<protein>
    <recommendedName>
        <fullName evidence="4">Ornithine decarboxylase antizyme</fullName>
    </recommendedName>
</protein>
<dbReference type="InParanoid" id="A0A067MKP8"/>
<dbReference type="GO" id="GO:0008073">
    <property type="term" value="F:ornithine decarboxylase inhibitor activity"/>
    <property type="evidence" value="ECO:0007669"/>
    <property type="project" value="InterPro"/>
</dbReference>
<dbReference type="InterPro" id="IPR016181">
    <property type="entry name" value="Acyl_CoA_acyltransferase"/>
</dbReference>
<keyword evidence="5" id="KW-0688">Ribosomal frameshifting</keyword>
<dbReference type="Gene3D" id="3.40.630.60">
    <property type="match status" value="1"/>
</dbReference>
<evidence type="ECO:0000256" key="1">
    <source>
        <dbReference type="ARBA" id="ARBA00002307"/>
    </source>
</evidence>
<dbReference type="Proteomes" id="UP000027195">
    <property type="component" value="Unassembled WGS sequence"/>
</dbReference>
<dbReference type="GO" id="GO:0005634">
    <property type="term" value="C:nucleus"/>
    <property type="evidence" value="ECO:0007669"/>
    <property type="project" value="TreeGrafter"/>
</dbReference>
<proteinExistence type="inferred from homology"/>
<evidence type="ECO:0000256" key="5">
    <source>
        <dbReference type="ARBA" id="ARBA00022758"/>
    </source>
</evidence>
<dbReference type="GO" id="GO:0005737">
    <property type="term" value="C:cytoplasm"/>
    <property type="evidence" value="ECO:0007669"/>
    <property type="project" value="TreeGrafter"/>
</dbReference>
<dbReference type="HOGENOM" id="CLU_081620_0_0_1"/>
<keyword evidence="7" id="KW-1185">Reference proteome</keyword>
<dbReference type="OrthoDB" id="5959761at2759"/>
<comment type="subunit">
    <text evidence="3">Interacts with ODC and thereby sterically blocks ODC homodimerization.</text>
</comment>
<dbReference type="EMBL" id="KL198033">
    <property type="protein sequence ID" value="KDQ15295.1"/>
    <property type="molecule type" value="Genomic_DNA"/>
</dbReference>
<evidence type="ECO:0000256" key="4">
    <source>
        <dbReference type="ARBA" id="ARBA00017712"/>
    </source>
</evidence>
<dbReference type="GO" id="GO:0045732">
    <property type="term" value="P:positive regulation of protein catabolic process"/>
    <property type="evidence" value="ECO:0007669"/>
    <property type="project" value="TreeGrafter"/>
</dbReference>
<comment type="similarity">
    <text evidence="2">Belongs to the ODC antizyme family.</text>
</comment>
<dbReference type="Pfam" id="PF02100">
    <property type="entry name" value="ODC_AZ"/>
    <property type="match status" value="1"/>
</dbReference>
<evidence type="ECO:0000313" key="7">
    <source>
        <dbReference type="Proteomes" id="UP000027195"/>
    </source>
</evidence>
<dbReference type="GO" id="GO:0075523">
    <property type="term" value="P:viral translational frameshifting"/>
    <property type="evidence" value="ECO:0007669"/>
    <property type="project" value="UniProtKB-KW"/>
</dbReference>
<dbReference type="SUPFAM" id="SSF55729">
    <property type="entry name" value="Acyl-CoA N-acyltransferases (Nat)"/>
    <property type="match status" value="1"/>
</dbReference>
<evidence type="ECO:0000256" key="3">
    <source>
        <dbReference type="ARBA" id="ARBA00011486"/>
    </source>
</evidence>
<dbReference type="PANTHER" id="PTHR10279">
    <property type="entry name" value="ORNITHINE DECARBOXYLASE ANTIZYME"/>
    <property type="match status" value="1"/>
</dbReference>
<evidence type="ECO:0000313" key="6">
    <source>
        <dbReference type="EMBL" id="KDQ15295.1"/>
    </source>
</evidence>
<dbReference type="AlphaFoldDB" id="A0A067MKP8"/>
<sequence>MSSPCPTYVSSLCRLHSLQISFFLKQSQFSFNSNGLRAAVGDGASFDNTPRVLAVCRVDGASEDLYYYSTAFSGGPAVYYSPRSPTTSLPNSQSSPIPIVKPIVTGLETPPATPESSPRGLVGQSSQTLDFLTSLFPSAALRALPYAKSVQVSSADMGAAWEGVILSLPGQPKTLYVGGKGAEKVKLRESIVAILDLAEEHLECEAFVIALDKSSPALGDLLHSFMYLGGTIVSEPPFPCDPACILVGIEL</sequence>
<dbReference type="InterPro" id="IPR002993">
    <property type="entry name" value="ODC_AZ"/>
</dbReference>
<comment type="function">
    <text evidence="1">Ornithine decarboxylase (ODC) antizyme protein that negatively regulates ODC activity and intracellular polyamine biosynthesis in response to increased intracellular polyamine levels. Binds to ODC monomers, inhibiting the assembly of the functional ODC homodimer, and targets the monomers for ubiquitin-independent proteolytic destruction by the 26S proteasome.</text>
</comment>
<gene>
    <name evidence="6" type="ORF">BOTBODRAFT_108868</name>
</gene>
<accession>A0A067MKP8</accession>
<dbReference type="PANTHER" id="PTHR10279:SF10">
    <property type="entry name" value="ORNITHINE DECARBOXYLASE ANTIZYME"/>
    <property type="match status" value="1"/>
</dbReference>
<dbReference type="InterPro" id="IPR038581">
    <property type="entry name" value="ODC_AZ_sf"/>
</dbReference>
<name>A0A067MKP8_BOTB1</name>
<dbReference type="STRING" id="930990.A0A067MKP8"/>
<evidence type="ECO:0000256" key="2">
    <source>
        <dbReference type="ARBA" id="ARBA00008796"/>
    </source>
</evidence>